<evidence type="ECO:0000259" key="2">
    <source>
        <dbReference type="Pfam" id="PF07944"/>
    </source>
</evidence>
<evidence type="ECO:0000313" key="6">
    <source>
        <dbReference type="Proteomes" id="UP000503222"/>
    </source>
</evidence>
<keyword evidence="1" id="KW-0732">Signal</keyword>
<dbReference type="InterPro" id="IPR046544">
    <property type="entry name" value="GH146_SB_dom"/>
</dbReference>
<feature type="domain" description="Non-reducing end beta-L-arabinofuranosidase-like GH127 catalytic" evidence="2">
    <location>
        <begin position="49"/>
        <end position="436"/>
    </location>
</feature>
<reference evidence="5 6" key="1">
    <citation type="submission" date="2020-03" db="EMBL/GenBank/DDBJ databases">
        <title>Sphingomonas sp. nov., isolated from fish.</title>
        <authorList>
            <person name="Hyun D.-W."/>
            <person name="Bae J.-W."/>
        </authorList>
    </citation>
    <scope>NUCLEOTIDE SEQUENCE [LARGE SCALE GENOMIC DNA]</scope>
    <source>
        <strain evidence="5 6">HDW15B</strain>
    </source>
</reference>
<dbReference type="KEGG" id="spii:G7077_12445"/>
<protein>
    <submittedName>
        <fullName evidence="5">Glycoside hydrolase family 127 protein</fullName>
    </submittedName>
</protein>
<keyword evidence="5" id="KW-0378">Hydrolase</keyword>
<dbReference type="GO" id="GO:0005975">
    <property type="term" value="P:carbohydrate metabolic process"/>
    <property type="evidence" value="ECO:0007669"/>
    <property type="project" value="InterPro"/>
</dbReference>
<name>A0A6G7YS85_9SPHN</name>
<dbReference type="Pfam" id="PF07944">
    <property type="entry name" value="Beta-AFase-like_GH127_cat"/>
    <property type="match status" value="1"/>
</dbReference>
<dbReference type="GO" id="GO:0016787">
    <property type="term" value="F:hydrolase activity"/>
    <property type="evidence" value="ECO:0007669"/>
    <property type="project" value="UniProtKB-KW"/>
</dbReference>
<dbReference type="EMBL" id="CP049869">
    <property type="protein sequence ID" value="QIK79594.1"/>
    <property type="molecule type" value="Genomic_DNA"/>
</dbReference>
<feature type="signal peptide" evidence="1">
    <location>
        <begin position="1"/>
        <end position="32"/>
    </location>
</feature>
<dbReference type="PANTHER" id="PTHR31151:SF0">
    <property type="entry name" value="PROLINE-TRNA LIGASE (DUF1680)"/>
    <property type="match status" value="1"/>
</dbReference>
<proteinExistence type="predicted"/>
<dbReference type="InterPro" id="IPR008928">
    <property type="entry name" value="6-hairpin_glycosidase_sf"/>
</dbReference>
<dbReference type="Pfam" id="PF20620">
    <property type="entry name" value="DUF6805"/>
    <property type="match status" value="1"/>
</dbReference>
<keyword evidence="6" id="KW-1185">Reference proteome</keyword>
<sequence>MSNATACRLHSSRRTFLISTSALAFLPVSGWAATVVKDRQKVRAAPLGSVRLKPSLFADHVEANRKYLRSLEPERLLHNFYVSAGLPPKGERYGGWESQGIAGHSLGHWLTASSILIANGGDPVLAAKIDRALDELALIQKAQGDGYIGGTTVQREGKWVDGKIIFEEVRRGDIRTQGYDLNGGWVPIYTWHKVQAGLIDAYQLAGKRKAMPVLLGMADYLAKIIEGLPDSKIQDLLHAEHGGINEAYANLYALTGTPRWLKVAEKLRHKEVLDPLTARKHVLSGLHANTQIPKLIGVARLYELTGNPAHATAATFFHDTVTHRHSYVIGGNSEREHFGPAGQLQGRLTNATCEACNSYNMLKLTRHLFSWAPQGSLFDYYERTQLNHMLAHHRPDDGMVAYFMPMAAGEKRKYSTPENDFWCCVGSGMESAAKHADSIYWSDGETTFVNLFIPSSLDWEEQGVRIDVDTQFPDDGTVDLTLRRMPADKTLAVRIPSWASDAKLSINDEPAEIERRNGYAMIKRKWRAGDRVRLQMAMPLRSEPLLGDPSTVAFLKGPLVLAADLGPSAVEYTGPAPALRVEGDALAALVPAADGSFRVRHVLGQDMTLRPFFPLYDRRTAVYFKTFTPASWAADGAAFLAAEKARAELASRTIDLFHIGEQQPEQDHGFTSTKSEVGTFYGKTSRNISEGGSISFKVARTKAPSVLQLTYVWWERDRTMDIFIDGKLIATELRPRTEKDDWVVVDYPLPATDNPQSEVRLVARKGSIQVFGVRVLQTTAPTAKLS</sequence>
<dbReference type="SUPFAM" id="SSF48208">
    <property type="entry name" value="Six-hairpin glycosidases"/>
    <property type="match status" value="1"/>
</dbReference>
<organism evidence="5 6">
    <name type="scientific">Sphingomonas piscis</name>
    <dbReference type="NCBI Taxonomy" id="2714943"/>
    <lineage>
        <taxon>Bacteria</taxon>
        <taxon>Pseudomonadati</taxon>
        <taxon>Pseudomonadota</taxon>
        <taxon>Alphaproteobacteria</taxon>
        <taxon>Sphingomonadales</taxon>
        <taxon>Sphingomonadaceae</taxon>
        <taxon>Sphingomonas</taxon>
    </lineage>
</organism>
<dbReference type="AlphaFoldDB" id="A0A6G7YS85"/>
<evidence type="ECO:0000313" key="5">
    <source>
        <dbReference type="EMBL" id="QIK79594.1"/>
    </source>
</evidence>
<dbReference type="InterPro" id="IPR049046">
    <property type="entry name" value="Beta-AFase-like_GH127_middle"/>
</dbReference>
<dbReference type="RefSeq" id="WP_166411981.1">
    <property type="nucleotide sequence ID" value="NZ_CP049869.1"/>
</dbReference>
<dbReference type="InterPro" id="IPR012878">
    <property type="entry name" value="Beta-AFase-like_GH127_cat"/>
</dbReference>
<evidence type="ECO:0000256" key="1">
    <source>
        <dbReference type="SAM" id="SignalP"/>
    </source>
</evidence>
<feature type="domain" description="Glycoside hydrolase GH146 substrate-binding" evidence="3">
    <location>
        <begin position="649"/>
        <end position="776"/>
    </location>
</feature>
<evidence type="ECO:0000259" key="3">
    <source>
        <dbReference type="Pfam" id="PF20620"/>
    </source>
</evidence>
<feature type="domain" description="Non-reducing end beta-L-arabinofuranosidase-like GH127 middle" evidence="4">
    <location>
        <begin position="448"/>
        <end position="538"/>
    </location>
</feature>
<dbReference type="PANTHER" id="PTHR31151">
    <property type="entry name" value="PROLINE-TRNA LIGASE (DUF1680)"/>
    <property type="match status" value="1"/>
</dbReference>
<accession>A0A6G7YS85</accession>
<feature type="chain" id="PRO_5026307322" evidence="1">
    <location>
        <begin position="33"/>
        <end position="786"/>
    </location>
</feature>
<dbReference type="Proteomes" id="UP000503222">
    <property type="component" value="Chromosome"/>
</dbReference>
<dbReference type="Pfam" id="PF20736">
    <property type="entry name" value="Glyco_hydro127M"/>
    <property type="match status" value="1"/>
</dbReference>
<evidence type="ECO:0000259" key="4">
    <source>
        <dbReference type="Pfam" id="PF20736"/>
    </source>
</evidence>
<gene>
    <name evidence="5" type="ORF">G7077_12445</name>
</gene>